<dbReference type="GO" id="GO:0015190">
    <property type="term" value="F:L-leucine transmembrane transporter activity"/>
    <property type="evidence" value="ECO:0007669"/>
    <property type="project" value="TreeGrafter"/>
</dbReference>
<dbReference type="GO" id="GO:0015188">
    <property type="term" value="F:L-isoleucine transmembrane transporter activity"/>
    <property type="evidence" value="ECO:0007669"/>
    <property type="project" value="TreeGrafter"/>
</dbReference>
<proteinExistence type="inferred from homology"/>
<feature type="transmembrane region" description="Helical" evidence="9">
    <location>
        <begin position="374"/>
        <end position="397"/>
    </location>
</feature>
<dbReference type="GO" id="GO:0015818">
    <property type="term" value="P:isoleucine transport"/>
    <property type="evidence" value="ECO:0007669"/>
    <property type="project" value="TreeGrafter"/>
</dbReference>
<comment type="subcellular location">
    <subcellularLocation>
        <location evidence="1 9">Cell membrane</location>
        <topology evidence="1 9">Multi-pass membrane protein</topology>
    </subcellularLocation>
</comment>
<dbReference type="GO" id="GO:0015820">
    <property type="term" value="P:L-leucine transport"/>
    <property type="evidence" value="ECO:0007669"/>
    <property type="project" value="TreeGrafter"/>
</dbReference>
<dbReference type="Pfam" id="PF05525">
    <property type="entry name" value="Branch_AA_trans"/>
    <property type="match status" value="1"/>
</dbReference>
<protein>
    <recommendedName>
        <fullName evidence="9">Branched-chain amino acid transport system carrier protein</fullName>
    </recommendedName>
</protein>
<feature type="transmembrane region" description="Helical" evidence="9">
    <location>
        <begin position="409"/>
        <end position="430"/>
    </location>
</feature>
<dbReference type="PANTHER" id="PTHR30588:SF0">
    <property type="entry name" value="BRANCHED-CHAIN AMINO ACID PERMEASE BRNQ"/>
    <property type="match status" value="1"/>
</dbReference>
<feature type="transmembrane region" description="Helical" evidence="9">
    <location>
        <begin position="318"/>
        <end position="336"/>
    </location>
</feature>
<accession>A0A1G5WHK8</accession>
<keyword evidence="5 9" id="KW-0812">Transmembrane</keyword>
<feature type="transmembrane region" description="Helical" evidence="9">
    <location>
        <begin position="201"/>
        <end position="218"/>
    </location>
</feature>
<dbReference type="Proteomes" id="UP000199689">
    <property type="component" value="Unassembled WGS sequence"/>
</dbReference>
<comment type="function">
    <text evidence="9">Component of the transport system for branched-chain amino acids.</text>
</comment>
<gene>
    <name evidence="10" type="ORF">SAMN02910343_01345</name>
</gene>
<evidence type="ECO:0000256" key="3">
    <source>
        <dbReference type="ARBA" id="ARBA00022448"/>
    </source>
</evidence>
<dbReference type="PANTHER" id="PTHR30588">
    <property type="entry name" value="BRANCHED-CHAIN AMINO ACID TRANSPORT SYSTEM 2 CARRIER PROTEIN"/>
    <property type="match status" value="1"/>
</dbReference>
<keyword evidence="7 9" id="KW-1133">Transmembrane helix</keyword>
<evidence type="ECO:0000313" key="11">
    <source>
        <dbReference type="Proteomes" id="UP000199689"/>
    </source>
</evidence>
<feature type="transmembrane region" description="Helical" evidence="9">
    <location>
        <begin position="120"/>
        <end position="138"/>
    </location>
</feature>
<dbReference type="GO" id="GO:0005886">
    <property type="term" value="C:plasma membrane"/>
    <property type="evidence" value="ECO:0007669"/>
    <property type="project" value="UniProtKB-SubCell"/>
</dbReference>
<organism evidence="10 11">
    <name type="scientific">Allisonella histaminiformans</name>
    <dbReference type="NCBI Taxonomy" id="209880"/>
    <lineage>
        <taxon>Bacteria</taxon>
        <taxon>Bacillati</taxon>
        <taxon>Bacillota</taxon>
        <taxon>Negativicutes</taxon>
        <taxon>Veillonellales</taxon>
        <taxon>Veillonellaceae</taxon>
        <taxon>Allisonella</taxon>
    </lineage>
</organism>
<keyword evidence="4" id="KW-1003">Cell membrane</keyword>
<feature type="transmembrane region" description="Helical" evidence="9">
    <location>
        <begin position="75"/>
        <end position="97"/>
    </location>
</feature>
<comment type="similarity">
    <text evidence="2 9">Belongs to the branched chain amino acid transporter family.</text>
</comment>
<feature type="transmembrane region" description="Helical" evidence="9">
    <location>
        <begin position="7"/>
        <end position="27"/>
    </location>
</feature>
<reference evidence="10 11" key="1">
    <citation type="submission" date="2016-10" db="EMBL/GenBank/DDBJ databases">
        <authorList>
            <person name="de Groot N.N."/>
        </authorList>
    </citation>
    <scope>NUCLEOTIDE SEQUENCE [LARGE SCALE GENOMIC DNA]</scope>
    <source>
        <strain evidence="10 11">DSM 15230</strain>
    </source>
</reference>
<keyword evidence="11" id="KW-1185">Reference proteome</keyword>
<evidence type="ECO:0000256" key="1">
    <source>
        <dbReference type="ARBA" id="ARBA00004651"/>
    </source>
</evidence>
<dbReference type="STRING" id="209880.SAMN02910343_01345"/>
<evidence type="ECO:0000256" key="7">
    <source>
        <dbReference type="ARBA" id="ARBA00022989"/>
    </source>
</evidence>
<evidence type="ECO:0000256" key="2">
    <source>
        <dbReference type="ARBA" id="ARBA00008540"/>
    </source>
</evidence>
<dbReference type="GO" id="GO:0005304">
    <property type="term" value="F:L-valine transmembrane transporter activity"/>
    <property type="evidence" value="ECO:0007669"/>
    <property type="project" value="TreeGrafter"/>
</dbReference>
<dbReference type="NCBIfam" id="TIGR00796">
    <property type="entry name" value="livcs"/>
    <property type="match status" value="1"/>
</dbReference>
<feature type="transmembrane region" description="Helical" evidence="9">
    <location>
        <begin position="283"/>
        <end position="311"/>
    </location>
</feature>
<keyword evidence="3 9" id="KW-0813">Transport</keyword>
<feature type="transmembrane region" description="Helical" evidence="9">
    <location>
        <begin position="342"/>
        <end position="362"/>
    </location>
</feature>
<dbReference type="InterPro" id="IPR004685">
    <property type="entry name" value="Brnchd-chn_aa_trnsp_Livcs"/>
</dbReference>
<evidence type="ECO:0000313" key="10">
    <source>
        <dbReference type="EMBL" id="SDA56725.1"/>
    </source>
</evidence>
<evidence type="ECO:0000256" key="6">
    <source>
        <dbReference type="ARBA" id="ARBA00022970"/>
    </source>
</evidence>
<dbReference type="RefSeq" id="WP_200779851.1">
    <property type="nucleotide sequence ID" value="NZ_FMXA01000019.1"/>
</dbReference>
<dbReference type="EMBL" id="FMXA01000019">
    <property type="protein sequence ID" value="SDA56725.1"/>
    <property type="molecule type" value="Genomic_DNA"/>
</dbReference>
<sequence length="435" mass="45996">MQKKSNEFVAIGLMLFALFFGAGNLIFPVFMGQNAGINVTWATLGFLITGVGLPFAGVLAVCYSGDDLQNLASRVAPWYGVAFTVLLYLTIGPFFAIPRTATVSYEIAVAPLLGPEAKSIGLYVFAFVFFALSWWLAITPGKMVSRIGKIITPLLLIFLVILIGASLMNPMGIPQAPTDNYATPVGAAVQGFLDGYNTMDALAALVFGVIVVQSVKMFGKTTHEEITYSCLRAGLISTFIMALIYGSLSFLGASSVQAIGIQENGAPVLVQAAQFYFGQSGSIILGGIVILACLTTSVGLIASCAAYFNLLLPRVNHVLWATVFSFVSFGIALFGLSTIISASIPVLMFLYPLTIVLILLALTGKLHGGAHSIYAWTIGLTVIPSLYAGFHTAGIALGGVDAFMASLPFAHYDMAWISFSVVGFIVGLVVSKIKG</sequence>
<keyword evidence="6 9" id="KW-0029">Amino-acid transport</keyword>
<dbReference type="GeneID" id="87756349"/>
<name>A0A1G5WHK8_9FIRM</name>
<feature type="transmembrane region" description="Helical" evidence="9">
    <location>
        <begin position="150"/>
        <end position="168"/>
    </location>
</feature>
<evidence type="ECO:0000256" key="9">
    <source>
        <dbReference type="RuleBase" id="RU362122"/>
    </source>
</evidence>
<feature type="transmembrane region" description="Helical" evidence="9">
    <location>
        <begin position="230"/>
        <end position="248"/>
    </location>
</feature>
<evidence type="ECO:0000256" key="5">
    <source>
        <dbReference type="ARBA" id="ARBA00022692"/>
    </source>
</evidence>
<evidence type="ECO:0000256" key="8">
    <source>
        <dbReference type="ARBA" id="ARBA00023136"/>
    </source>
</evidence>
<keyword evidence="8 9" id="KW-0472">Membrane</keyword>
<evidence type="ECO:0000256" key="4">
    <source>
        <dbReference type="ARBA" id="ARBA00022475"/>
    </source>
</evidence>
<feature type="transmembrane region" description="Helical" evidence="9">
    <location>
        <begin position="39"/>
        <end position="63"/>
    </location>
</feature>
<dbReference type="AlphaFoldDB" id="A0A1G5WHK8"/>